<dbReference type="SUPFAM" id="SSF55785">
    <property type="entry name" value="PYP-like sensor domain (PAS domain)"/>
    <property type="match status" value="1"/>
</dbReference>
<proteinExistence type="predicted"/>
<dbReference type="InterPro" id="IPR035965">
    <property type="entry name" value="PAS-like_dom_sf"/>
</dbReference>
<evidence type="ECO:0000256" key="1">
    <source>
        <dbReference type="ARBA" id="ARBA00000085"/>
    </source>
</evidence>
<dbReference type="CDD" id="cd00130">
    <property type="entry name" value="PAS"/>
    <property type="match status" value="1"/>
</dbReference>
<sequence length="370" mass="42097">MAKKTNSILDSDNYIFKHFFELSADLLCIAGFDGFFKKINPAVTELLGYTKEELLSKPINEFVYTEDQEYTAKVRKELLNNKPLLNFENRYITKSGDIVWLSWTSMPIANEKLVYAIAKNITHNKKLEEERNLLLSKITKINKDLKKLSYTSSHDLRSPVNNLLSIFSLLDVSKIEDSETLQFIELLKSTSESLKQALNDYVDILIHEDNVITQVEELNLNESLNTVILSINSLIQSSKAKIHVDFSEVEKINFNKAYLESIFLNLITNSIKYAKPDSSPIISVYSRKINGIDQLIFSDNGVGFDMELVKDKVFGLHQKFHNHIDSKGIGLYLINNHITSLGGKIEVDSKVNEGAKFTISFKKDLTPTKS</sequence>
<dbReference type="OrthoDB" id="5522855at2"/>
<reference evidence="8 9" key="1">
    <citation type="submission" date="2018-06" db="EMBL/GenBank/DDBJ databases">
        <title>Flavobacterium sp IMCC34762, genome.</title>
        <authorList>
            <person name="Joung Y."/>
            <person name="Cho J."/>
            <person name="Song J."/>
        </authorList>
    </citation>
    <scope>NUCLEOTIDE SEQUENCE [LARGE SCALE GENOMIC DNA]</scope>
    <source>
        <strain evidence="8 9">IMCC34762</strain>
    </source>
</reference>
<gene>
    <name evidence="8" type="ORF">DOS84_05455</name>
</gene>
<dbReference type="PROSITE" id="PS50112">
    <property type="entry name" value="PAS"/>
    <property type="match status" value="1"/>
</dbReference>
<dbReference type="Pfam" id="PF02518">
    <property type="entry name" value="HATPase_c"/>
    <property type="match status" value="1"/>
</dbReference>
<dbReference type="EMBL" id="QKXH01000003">
    <property type="protein sequence ID" value="PZX94073.1"/>
    <property type="molecule type" value="Genomic_DNA"/>
</dbReference>
<evidence type="ECO:0000256" key="4">
    <source>
        <dbReference type="ARBA" id="ARBA00022679"/>
    </source>
</evidence>
<evidence type="ECO:0000256" key="3">
    <source>
        <dbReference type="ARBA" id="ARBA00022553"/>
    </source>
</evidence>
<dbReference type="InterPro" id="IPR005467">
    <property type="entry name" value="His_kinase_dom"/>
</dbReference>
<dbReference type="PANTHER" id="PTHR43304:SF1">
    <property type="entry name" value="PAC DOMAIN-CONTAINING PROTEIN"/>
    <property type="match status" value="1"/>
</dbReference>
<protein>
    <recommendedName>
        <fullName evidence="2">histidine kinase</fullName>
        <ecNumber evidence="2">2.7.13.3</ecNumber>
    </recommendedName>
</protein>
<evidence type="ECO:0000313" key="8">
    <source>
        <dbReference type="EMBL" id="PZX94073.1"/>
    </source>
</evidence>
<dbReference type="SMART" id="SM00387">
    <property type="entry name" value="HATPase_c"/>
    <property type="match status" value="1"/>
</dbReference>
<accession>A0A2W7TU63</accession>
<dbReference type="AlphaFoldDB" id="A0A2W7TU63"/>
<keyword evidence="4" id="KW-0808">Transferase</keyword>
<dbReference type="EC" id="2.7.13.3" evidence="2"/>
<dbReference type="InterPro" id="IPR052162">
    <property type="entry name" value="Sensor_kinase/Photoreceptor"/>
</dbReference>
<dbReference type="Gene3D" id="3.30.450.20">
    <property type="entry name" value="PAS domain"/>
    <property type="match status" value="1"/>
</dbReference>
<evidence type="ECO:0000256" key="5">
    <source>
        <dbReference type="ARBA" id="ARBA00022777"/>
    </source>
</evidence>
<evidence type="ECO:0000259" key="6">
    <source>
        <dbReference type="PROSITE" id="PS50109"/>
    </source>
</evidence>
<dbReference type="InterPro" id="IPR036097">
    <property type="entry name" value="HisK_dim/P_sf"/>
</dbReference>
<dbReference type="InterPro" id="IPR003661">
    <property type="entry name" value="HisK_dim/P_dom"/>
</dbReference>
<dbReference type="SUPFAM" id="SSF47384">
    <property type="entry name" value="Homodimeric domain of signal transducing histidine kinase"/>
    <property type="match status" value="1"/>
</dbReference>
<dbReference type="SMART" id="SM00091">
    <property type="entry name" value="PAS"/>
    <property type="match status" value="1"/>
</dbReference>
<evidence type="ECO:0000313" key="9">
    <source>
        <dbReference type="Proteomes" id="UP000249177"/>
    </source>
</evidence>
<feature type="domain" description="PAS" evidence="7">
    <location>
        <begin position="33"/>
        <end position="82"/>
    </location>
</feature>
<dbReference type="SUPFAM" id="SSF55874">
    <property type="entry name" value="ATPase domain of HSP90 chaperone/DNA topoisomerase II/histidine kinase"/>
    <property type="match status" value="1"/>
</dbReference>
<dbReference type="InterPro" id="IPR003594">
    <property type="entry name" value="HATPase_dom"/>
</dbReference>
<dbReference type="PRINTS" id="PR00344">
    <property type="entry name" value="BCTRLSENSOR"/>
</dbReference>
<dbReference type="CDD" id="cd00082">
    <property type="entry name" value="HisKA"/>
    <property type="match status" value="1"/>
</dbReference>
<dbReference type="RefSeq" id="WP_111409110.1">
    <property type="nucleotide sequence ID" value="NZ_QKXH01000003.1"/>
</dbReference>
<name>A0A2W7TU63_9FLAO</name>
<dbReference type="InterPro" id="IPR004358">
    <property type="entry name" value="Sig_transdc_His_kin-like_C"/>
</dbReference>
<dbReference type="Proteomes" id="UP000249177">
    <property type="component" value="Unassembled WGS sequence"/>
</dbReference>
<dbReference type="InterPro" id="IPR013655">
    <property type="entry name" value="PAS_fold_3"/>
</dbReference>
<feature type="domain" description="Histidine kinase" evidence="6">
    <location>
        <begin position="151"/>
        <end position="365"/>
    </location>
</feature>
<dbReference type="InterPro" id="IPR000014">
    <property type="entry name" value="PAS"/>
</dbReference>
<dbReference type="NCBIfam" id="TIGR00229">
    <property type="entry name" value="sensory_box"/>
    <property type="match status" value="1"/>
</dbReference>
<dbReference type="PANTHER" id="PTHR43304">
    <property type="entry name" value="PHYTOCHROME-LIKE PROTEIN CPH1"/>
    <property type="match status" value="1"/>
</dbReference>
<comment type="catalytic activity">
    <reaction evidence="1">
        <text>ATP + protein L-histidine = ADP + protein N-phospho-L-histidine.</text>
        <dbReference type="EC" id="2.7.13.3"/>
    </reaction>
</comment>
<dbReference type="InterPro" id="IPR036890">
    <property type="entry name" value="HATPase_C_sf"/>
</dbReference>
<evidence type="ECO:0000259" key="7">
    <source>
        <dbReference type="PROSITE" id="PS50112"/>
    </source>
</evidence>
<dbReference type="PROSITE" id="PS50109">
    <property type="entry name" value="HIS_KIN"/>
    <property type="match status" value="1"/>
</dbReference>
<organism evidence="8 9">
    <name type="scientific">Flavobacterium aquariorum</name>
    <dbReference type="NCBI Taxonomy" id="2217670"/>
    <lineage>
        <taxon>Bacteria</taxon>
        <taxon>Pseudomonadati</taxon>
        <taxon>Bacteroidota</taxon>
        <taxon>Flavobacteriia</taxon>
        <taxon>Flavobacteriales</taxon>
        <taxon>Flavobacteriaceae</taxon>
        <taxon>Flavobacterium</taxon>
    </lineage>
</organism>
<dbReference type="GO" id="GO:0000155">
    <property type="term" value="F:phosphorelay sensor kinase activity"/>
    <property type="evidence" value="ECO:0007669"/>
    <property type="project" value="InterPro"/>
</dbReference>
<evidence type="ECO:0000256" key="2">
    <source>
        <dbReference type="ARBA" id="ARBA00012438"/>
    </source>
</evidence>
<keyword evidence="9" id="KW-1185">Reference proteome</keyword>
<keyword evidence="5 8" id="KW-0418">Kinase</keyword>
<dbReference type="Gene3D" id="3.30.565.10">
    <property type="entry name" value="Histidine kinase-like ATPase, C-terminal domain"/>
    <property type="match status" value="1"/>
</dbReference>
<comment type="caution">
    <text evidence="8">The sequence shown here is derived from an EMBL/GenBank/DDBJ whole genome shotgun (WGS) entry which is preliminary data.</text>
</comment>
<dbReference type="Pfam" id="PF08447">
    <property type="entry name" value="PAS_3"/>
    <property type="match status" value="1"/>
</dbReference>
<keyword evidence="3" id="KW-0597">Phosphoprotein</keyword>